<feature type="active site" description="Proton donor" evidence="11">
    <location>
        <position position="204"/>
    </location>
</feature>
<evidence type="ECO:0000256" key="1">
    <source>
        <dbReference type="ARBA" id="ARBA00000681"/>
    </source>
</evidence>
<dbReference type="InterPro" id="IPR001137">
    <property type="entry name" value="Glyco_hydro_11"/>
</dbReference>
<dbReference type="SMART" id="SM00236">
    <property type="entry name" value="fCBD"/>
    <property type="match status" value="1"/>
</dbReference>
<dbReference type="Gene3D" id="2.60.120.180">
    <property type="match status" value="1"/>
</dbReference>
<feature type="active site" description="Nucleophile" evidence="11">
    <location>
        <position position="112"/>
    </location>
</feature>
<evidence type="ECO:0000256" key="12">
    <source>
        <dbReference type="RuleBase" id="RU362015"/>
    </source>
</evidence>
<evidence type="ECO:0000256" key="3">
    <source>
        <dbReference type="ARBA" id="ARBA00007792"/>
    </source>
</evidence>
<dbReference type="GO" id="GO:0045493">
    <property type="term" value="P:xylan catabolic process"/>
    <property type="evidence" value="ECO:0007669"/>
    <property type="project" value="UniProtKB-UniRule"/>
</dbReference>
<proteinExistence type="inferred from homology"/>
<dbReference type="EMBL" id="JARJLG010000045">
    <property type="protein sequence ID" value="KAJ7761620.1"/>
    <property type="molecule type" value="Genomic_DNA"/>
</dbReference>
<keyword evidence="6 13" id="KW-0732">Signal</keyword>
<evidence type="ECO:0000313" key="16">
    <source>
        <dbReference type="EMBL" id="KAJ7761620.1"/>
    </source>
</evidence>
<dbReference type="InterPro" id="IPR000254">
    <property type="entry name" value="CBD"/>
</dbReference>
<evidence type="ECO:0000256" key="6">
    <source>
        <dbReference type="ARBA" id="ARBA00022729"/>
    </source>
</evidence>
<dbReference type="GO" id="GO:0031176">
    <property type="term" value="F:endo-1,4-beta-xylanase activity"/>
    <property type="evidence" value="ECO:0007669"/>
    <property type="project" value="UniProtKB-UniRule"/>
</dbReference>
<evidence type="ECO:0000256" key="7">
    <source>
        <dbReference type="ARBA" id="ARBA00022801"/>
    </source>
</evidence>
<dbReference type="SUPFAM" id="SSF57180">
    <property type="entry name" value="Cellulose-binding domain"/>
    <property type="match status" value="1"/>
</dbReference>
<dbReference type="InterPro" id="IPR013319">
    <property type="entry name" value="GH11/12"/>
</dbReference>
<comment type="pathway">
    <text evidence="2 11 12">Glycan degradation; xylan degradation.</text>
</comment>
<dbReference type="Proteomes" id="UP001215280">
    <property type="component" value="Unassembled WGS sequence"/>
</dbReference>
<reference evidence="16" key="1">
    <citation type="submission" date="2023-03" db="EMBL/GenBank/DDBJ databases">
        <title>Massive genome expansion in bonnet fungi (Mycena s.s.) driven by repeated elements and novel gene families across ecological guilds.</title>
        <authorList>
            <consortium name="Lawrence Berkeley National Laboratory"/>
            <person name="Harder C.B."/>
            <person name="Miyauchi S."/>
            <person name="Viragh M."/>
            <person name="Kuo A."/>
            <person name="Thoen E."/>
            <person name="Andreopoulos B."/>
            <person name="Lu D."/>
            <person name="Skrede I."/>
            <person name="Drula E."/>
            <person name="Henrissat B."/>
            <person name="Morin E."/>
            <person name="Kohler A."/>
            <person name="Barry K."/>
            <person name="LaButti K."/>
            <person name="Morin E."/>
            <person name="Salamov A."/>
            <person name="Lipzen A."/>
            <person name="Mereny Z."/>
            <person name="Hegedus B."/>
            <person name="Baldrian P."/>
            <person name="Stursova M."/>
            <person name="Weitz H."/>
            <person name="Taylor A."/>
            <person name="Grigoriev I.V."/>
            <person name="Nagy L.G."/>
            <person name="Martin F."/>
            <person name="Kauserud H."/>
        </authorList>
    </citation>
    <scope>NUCLEOTIDE SEQUENCE</scope>
    <source>
        <strain evidence="16">CBHHK188m</strain>
    </source>
</reference>
<dbReference type="InterPro" id="IPR035971">
    <property type="entry name" value="CBD_sf"/>
</dbReference>
<dbReference type="GO" id="GO:0030248">
    <property type="term" value="F:cellulose binding"/>
    <property type="evidence" value="ECO:0007669"/>
    <property type="project" value="InterPro"/>
</dbReference>
<gene>
    <name evidence="16" type="ORF">DFH07DRAFT_1059854</name>
</gene>
<keyword evidence="10 11" id="KW-0624">Polysaccharide degradation</keyword>
<feature type="domain" description="CBM1" evidence="14">
    <location>
        <begin position="226"/>
        <end position="262"/>
    </location>
</feature>
<evidence type="ECO:0000256" key="9">
    <source>
        <dbReference type="ARBA" id="ARBA00023295"/>
    </source>
</evidence>
<dbReference type="PROSITE" id="PS51164">
    <property type="entry name" value="CBM1_2"/>
    <property type="match status" value="1"/>
</dbReference>
<evidence type="ECO:0000256" key="13">
    <source>
        <dbReference type="SAM" id="SignalP"/>
    </source>
</evidence>
<dbReference type="InterPro" id="IPR013320">
    <property type="entry name" value="ConA-like_dom_sf"/>
</dbReference>
<dbReference type="Pfam" id="PF00734">
    <property type="entry name" value="CBM_1"/>
    <property type="match status" value="1"/>
</dbReference>
<evidence type="ECO:0000256" key="11">
    <source>
        <dbReference type="PROSITE-ProRule" id="PRU01097"/>
    </source>
</evidence>
<keyword evidence="9 11" id="KW-0326">Glycosidase</keyword>
<evidence type="ECO:0000256" key="2">
    <source>
        <dbReference type="ARBA" id="ARBA00004851"/>
    </source>
</evidence>
<evidence type="ECO:0000259" key="14">
    <source>
        <dbReference type="PROSITE" id="PS51164"/>
    </source>
</evidence>
<accession>A0AAD7JBY0</accession>
<evidence type="ECO:0000256" key="8">
    <source>
        <dbReference type="ARBA" id="ARBA00023277"/>
    </source>
</evidence>
<evidence type="ECO:0000256" key="4">
    <source>
        <dbReference type="ARBA" id="ARBA00012590"/>
    </source>
</evidence>
<evidence type="ECO:0000256" key="10">
    <source>
        <dbReference type="ARBA" id="ARBA00023326"/>
    </source>
</evidence>
<dbReference type="AlphaFoldDB" id="A0AAD7JBY0"/>
<keyword evidence="17" id="KW-1185">Reference proteome</keyword>
<evidence type="ECO:0000256" key="5">
    <source>
        <dbReference type="ARBA" id="ARBA00022651"/>
    </source>
</evidence>
<feature type="chain" id="PRO_5042125846" description="Endo-1,4-beta-xylanase" evidence="13">
    <location>
        <begin position="19"/>
        <end position="265"/>
    </location>
</feature>
<feature type="signal peptide" evidence="13">
    <location>
        <begin position="1"/>
        <end position="18"/>
    </location>
</feature>
<dbReference type="GO" id="GO:0005576">
    <property type="term" value="C:extracellular region"/>
    <property type="evidence" value="ECO:0007669"/>
    <property type="project" value="InterPro"/>
</dbReference>
<organism evidence="16 17">
    <name type="scientific">Mycena maculata</name>
    <dbReference type="NCBI Taxonomy" id="230809"/>
    <lineage>
        <taxon>Eukaryota</taxon>
        <taxon>Fungi</taxon>
        <taxon>Dikarya</taxon>
        <taxon>Basidiomycota</taxon>
        <taxon>Agaricomycotina</taxon>
        <taxon>Agaricomycetes</taxon>
        <taxon>Agaricomycetidae</taxon>
        <taxon>Agaricales</taxon>
        <taxon>Marasmiineae</taxon>
        <taxon>Mycenaceae</taxon>
        <taxon>Mycena</taxon>
    </lineage>
</organism>
<keyword evidence="5 11" id="KW-0858">Xylan degradation</keyword>
<comment type="caution">
    <text evidence="16">The sequence shown here is derived from an EMBL/GenBank/DDBJ whole genome shotgun (WGS) entry which is preliminary data.</text>
</comment>
<keyword evidence="8 11" id="KW-0119">Carbohydrate metabolism</keyword>
<dbReference type="InterPro" id="IPR033123">
    <property type="entry name" value="GH11_dom"/>
</dbReference>
<sequence>MILLSVIFSLWAFTVAAAFVNPTNIARSGSTNSSGVLFGYYYSIIADDGDAVTVADMEDGFYTIQWTDNTGHFAVGVGYNPGSAQTISFSIGAGEGSSYVSVYGWTTDPLIEYRIVEQIYGGVDPSIGLTWKGNLTSDGSVYDVYEAKIVDAPSIVGVANFTQYWSIRQDIRNYAVVTTGNHFAGWAAAGMQLGAFGYQIVATEGPNSSNNGSVAFVQVESAPAGSCAQEYAQCGGQTWTGTTCCVSNTTCVVDNAYFSTCLSDL</sequence>
<comment type="catalytic activity">
    <reaction evidence="1 11 12">
        <text>Endohydrolysis of (1-&gt;4)-beta-D-xylosidic linkages in xylans.</text>
        <dbReference type="EC" id="3.2.1.8"/>
    </reaction>
</comment>
<dbReference type="PANTHER" id="PTHR46828:SF2">
    <property type="entry name" value="ENDO-1,4-BETA-XYLANASE A-RELATED"/>
    <property type="match status" value="1"/>
</dbReference>
<dbReference type="SUPFAM" id="SSF49899">
    <property type="entry name" value="Concanavalin A-like lectins/glucanases"/>
    <property type="match status" value="1"/>
</dbReference>
<dbReference type="PRINTS" id="PR00911">
    <property type="entry name" value="GLHYDRLASE11"/>
</dbReference>
<evidence type="ECO:0000313" key="17">
    <source>
        <dbReference type="Proteomes" id="UP001215280"/>
    </source>
</evidence>
<dbReference type="PROSITE" id="PS51761">
    <property type="entry name" value="GH11_3"/>
    <property type="match status" value="1"/>
</dbReference>
<name>A0AAD7JBY0_9AGAR</name>
<keyword evidence="7 11" id="KW-0378">Hydrolase</keyword>
<dbReference type="EC" id="3.2.1.8" evidence="4 11"/>
<protein>
    <recommendedName>
        <fullName evidence="4 11">Endo-1,4-beta-xylanase</fullName>
        <ecNumber evidence="4 11">3.2.1.8</ecNumber>
    </recommendedName>
</protein>
<comment type="similarity">
    <text evidence="3 11 12">Belongs to the glycosyl hydrolase 11 (cellulase G) family.</text>
</comment>
<feature type="domain" description="GH11" evidence="15">
    <location>
        <begin position="28"/>
        <end position="217"/>
    </location>
</feature>
<evidence type="ECO:0000259" key="15">
    <source>
        <dbReference type="PROSITE" id="PS51761"/>
    </source>
</evidence>
<dbReference type="Pfam" id="PF00457">
    <property type="entry name" value="Glyco_hydro_11"/>
    <property type="match status" value="1"/>
</dbReference>
<dbReference type="PANTHER" id="PTHR46828">
    <property type="entry name" value="ENDO-1,4-BETA-XYLANASE A-RELATED"/>
    <property type="match status" value="1"/>
</dbReference>